<proteinExistence type="predicted"/>
<feature type="compositionally biased region" description="Polar residues" evidence="1">
    <location>
        <begin position="91"/>
        <end position="116"/>
    </location>
</feature>
<dbReference type="EMBL" id="LWMN01000010">
    <property type="protein sequence ID" value="OAQ56499.1"/>
    <property type="molecule type" value="Genomic_DNA"/>
</dbReference>
<evidence type="ECO:0008006" key="5">
    <source>
        <dbReference type="Google" id="ProtNLM"/>
    </source>
</evidence>
<evidence type="ECO:0000313" key="3">
    <source>
        <dbReference type="EMBL" id="OAQ56499.1"/>
    </source>
</evidence>
<evidence type="ECO:0000256" key="2">
    <source>
        <dbReference type="SAM" id="SignalP"/>
    </source>
</evidence>
<feature type="region of interest" description="Disordered" evidence="1">
    <location>
        <begin position="41"/>
        <end position="120"/>
    </location>
</feature>
<organism evidence="3 4">
    <name type="scientific">Enterococcus thailandicus</name>
    <dbReference type="NCBI Taxonomy" id="417368"/>
    <lineage>
        <taxon>Bacteria</taxon>
        <taxon>Bacillati</taxon>
        <taxon>Bacillota</taxon>
        <taxon>Bacilli</taxon>
        <taxon>Lactobacillales</taxon>
        <taxon>Enterococcaceae</taxon>
        <taxon>Enterococcus</taxon>
    </lineage>
</organism>
<keyword evidence="2" id="KW-0732">Signal</keyword>
<dbReference type="RefSeq" id="WP_067482225.1">
    <property type="nucleotide sequence ID" value="NZ_JAQEWF010000002.1"/>
</dbReference>
<feature type="chain" id="PRO_5039229141" description="Wall-associated protein" evidence="2">
    <location>
        <begin position="28"/>
        <end position="1293"/>
    </location>
</feature>
<comment type="caution">
    <text evidence="3">The sequence shown here is derived from an EMBL/GenBank/DDBJ whole genome shotgun (WGS) entry which is preliminary data.</text>
</comment>
<gene>
    <name evidence="3" type="ORF">A6E74_03555</name>
</gene>
<feature type="compositionally biased region" description="Polar residues" evidence="1">
    <location>
        <begin position="67"/>
        <end position="84"/>
    </location>
</feature>
<dbReference type="Proteomes" id="UP000078516">
    <property type="component" value="Unassembled WGS sequence"/>
</dbReference>
<name>A0A179EUD3_ENTTH</name>
<evidence type="ECO:0000313" key="4">
    <source>
        <dbReference type="Proteomes" id="UP000078516"/>
    </source>
</evidence>
<sequence length="1293" mass="143143">MKNKSKIIICFMLGSVLFGNFSQIINAGSSAVWAQEKNKSLEPIQTEEEPVPVKSGEDQIESEETTEAIQSQEKVSLNEESNQVENEDTSHSATSSEGQSTENENNMEVDSTNDSANKYAESKDDMTIIAEAIEQEITLGTQQAELDITKMYKNVTLDDGSAIDASDVEAYIVAAPKFDSMEASESHIQLSLTRKSNNQSTTLWVPIKMKWASTIQLRGLSDYTAGAYTLRQKDDSYYIRSNYGENGFYRGTGVDNSYLSTPYHSITLLRGLGNIDQLSNIYYKETKGTNTARDVVEDFGTDGQQSVQLGDVVKIWHREQKRNFYTKDEKKIAYSTKDEDSTYFAITADGFVPYRLNQLEVKESTILMSTTNEELDQKKDELIDFLGMTGNGLKVSKITQYPDRSKPGKSTGKVLVEETIGGVKLNYEYEVTFNVTDDRQIWADVVEQTIELGTWSGEIPDVSKMFTNVRLEDGSAIDSSDYTAEITSVPSFDDMTVTDKISVKITRKSNGTVTYLQVPIKMSWGNTIQLRGYDNGTSGAYTLHKIGNSYYIRSNFGENKNYRSNGIHEYHKGMTYQLIMLLRGTGRIDQLSSTYYKGFNGEITTNEVVSSFGTNAQQYVQLGDVVQIWHKEQWRNSYIKNGSNTQYSDMDEGSVYFAVTADGFIPYRLNRLEAKETTITTKTTNAELDKQVGDLIDFLGMSGNGLKVTQITQYPDRSQAGKTTGKVLVEETIAGVKLNYEYEVTFNVLANLSAVGKTIADIPLGTTLSGAAKDYVDVTASPESANQLTFEWVGEPISGTTVGQHQATVRVTSPTYQVSVDVKVDYTVLYENSIVIGSDPNIGLSLLDEGGMPKLSATPGTPKSKLTLRPLVNIYRGSMTELVCSLQTDTVYQTPENLSDNWNQQLQASGAQYGDVLSASAAHRDKPTLQLNGAETYISRDETLVKEAEGYTEAFYELTPNGYSLLHVNWLKPQVQEIEQGTTEAELDQRINEFLSTENYNELSVKEFEMYPDTSKLGGSMAVISVVETLKSGKTFAYSHTVPFIVKAPKLTLAADLTVENLSRSEEETNVGDELLYVYTLINKSAIGVLQKGTLSVEVPEGLDPVNNPSLTVSIPELAAGEVFTHQVTVKVTEQALNQKPIVKITGKATNESSVEQDIPEASIEVPGGIVTQIDTSEINLTIPTKMNFGSDEEKIISPVYKMENNSTVPVEVKVEQFVADENLKGKELALNLISNNKKIVLYENEKGLQKSESLGVLGFNEIKTIDFEGSVKEQTELSKSSSTMHLRFKPIS</sequence>
<accession>A0A179EUD3</accession>
<reference evidence="3 4" key="1">
    <citation type="submission" date="2016-04" db="EMBL/GenBank/DDBJ databases">
        <title>Draft genome of an Enterococcus thailandicus strain isolated from bovine feces.</title>
        <authorList>
            <person name="Beukers A.G."/>
            <person name="Zaheer R."/>
            <person name="Goji N."/>
            <person name="Cook S.R."/>
            <person name="Amoako K."/>
            <person name="Chaves A.V."/>
            <person name="Ward M.P."/>
            <person name="Mcallister T.A."/>
        </authorList>
    </citation>
    <scope>NUCLEOTIDE SEQUENCE [LARGE SCALE GENOMIC DNA]</scope>
    <source>
        <strain evidence="3 4">F0711D 46</strain>
    </source>
</reference>
<protein>
    <recommendedName>
        <fullName evidence="5">Wall-associated protein</fullName>
    </recommendedName>
</protein>
<keyword evidence="4" id="KW-1185">Reference proteome</keyword>
<feature type="signal peptide" evidence="2">
    <location>
        <begin position="1"/>
        <end position="27"/>
    </location>
</feature>
<evidence type="ECO:0000256" key="1">
    <source>
        <dbReference type="SAM" id="MobiDB-lite"/>
    </source>
</evidence>